<name>A0A8T0AGE1_SILME</name>
<dbReference type="EMBL" id="JABFDY010000023">
    <property type="protein sequence ID" value="KAF7690585.1"/>
    <property type="molecule type" value="Genomic_DNA"/>
</dbReference>
<protein>
    <submittedName>
        <fullName evidence="1">Uncharacterized protein</fullName>
    </submittedName>
</protein>
<sequence>MLSEGNDGDVKIPPFIRAEMIRASRRAREHILVERLTMESLSELQNPLLDKNSKHMVKADYGYRATSPAASTRRTSLITL</sequence>
<evidence type="ECO:0000313" key="2">
    <source>
        <dbReference type="Proteomes" id="UP000606274"/>
    </source>
</evidence>
<dbReference type="Proteomes" id="UP000606274">
    <property type="component" value="Unassembled WGS sequence"/>
</dbReference>
<comment type="caution">
    <text evidence="1">The sequence shown here is derived from an EMBL/GenBank/DDBJ whole genome shotgun (WGS) entry which is preliminary data.</text>
</comment>
<dbReference type="AlphaFoldDB" id="A0A8T0AGE1"/>
<keyword evidence="2" id="KW-1185">Reference proteome</keyword>
<reference evidence="1" key="1">
    <citation type="submission" date="2020-08" db="EMBL/GenBank/DDBJ databases">
        <title>Chromosome-level assembly of Southern catfish (Silurus meridionalis) provides insights into visual adaptation to the nocturnal and benthic lifestyles.</title>
        <authorList>
            <person name="Zhang Y."/>
            <person name="Wang D."/>
            <person name="Peng Z."/>
        </authorList>
    </citation>
    <scope>NUCLEOTIDE SEQUENCE</scope>
    <source>
        <strain evidence="1">SWU-2019-XX</strain>
        <tissue evidence="1">Muscle</tissue>
    </source>
</reference>
<accession>A0A8T0AGE1</accession>
<organism evidence="1 2">
    <name type="scientific">Silurus meridionalis</name>
    <name type="common">Southern catfish</name>
    <name type="synonym">Silurus soldatovi meridionalis</name>
    <dbReference type="NCBI Taxonomy" id="175797"/>
    <lineage>
        <taxon>Eukaryota</taxon>
        <taxon>Metazoa</taxon>
        <taxon>Chordata</taxon>
        <taxon>Craniata</taxon>
        <taxon>Vertebrata</taxon>
        <taxon>Euteleostomi</taxon>
        <taxon>Actinopterygii</taxon>
        <taxon>Neopterygii</taxon>
        <taxon>Teleostei</taxon>
        <taxon>Ostariophysi</taxon>
        <taxon>Siluriformes</taxon>
        <taxon>Siluridae</taxon>
        <taxon>Silurus</taxon>
    </lineage>
</organism>
<proteinExistence type="predicted"/>
<evidence type="ECO:0000313" key="1">
    <source>
        <dbReference type="EMBL" id="KAF7690585.1"/>
    </source>
</evidence>
<gene>
    <name evidence="1" type="ORF">HF521_012389</name>
</gene>